<dbReference type="OrthoDB" id="2914378at2759"/>
<comment type="caution">
    <text evidence="5">The sequence shown here is derived from an EMBL/GenBank/DDBJ whole genome shotgun (WGS) entry which is preliminary data.</text>
</comment>
<feature type="compositionally biased region" description="Basic and acidic residues" evidence="3">
    <location>
        <begin position="282"/>
        <end position="294"/>
    </location>
</feature>
<evidence type="ECO:0000259" key="4">
    <source>
        <dbReference type="Pfam" id="PF01576"/>
    </source>
</evidence>
<dbReference type="GO" id="GO:0032982">
    <property type="term" value="C:myosin filament"/>
    <property type="evidence" value="ECO:0007669"/>
    <property type="project" value="TreeGrafter"/>
</dbReference>
<protein>
    <recommendedName>
        <fullName evidence="4">Myosin tail domain-containing protein</fullName>
    </recommendedName>
</protein>
<organism evidence="5 6">
    <name type="scientific">Candidula unifasciata</name>
    <dbReference type="NCBI Taxonomy" id="100452"/>
    <lineage>
        <taxon>Eukaryota</taxon>
        <taxon>Metazoa</taxon>
        <taxon>Spiralia</taxon>
        <taxon>Lophotrochozoa</taxon>
        <taxon>Mollusca</taxon>
        <taxon>Gastropoda</taxon>
        <taxon>Heterobranchia</taxon>
        <taxon>Euthyneura</taxon>
        <taxon>Panpulmonata</taxon>
        <taxon>Eupulmonata</taxon>
        <taxon>Stylommatophora</taxon>
        <taxon>Helicina</taxon>
        <taxon>Helicoidea</taxon>
        <taxon>Geomitridae</taxon>
        <taxon>Candidula</taxon>
    </lineage>
</organism>
<name>A0A8S3YYY7_9EUPU</name>
<dbReference type="Pfam" id="PF01576">
    <property type="entry name" value="Myosin_tail_1"/>
    <property type="match status" value="1"/>
</dbReference>
<dbReference type="GO" id="GO:0031032">
    <property type="term" value="P:actomyosin structure organization"/>
    <property type="evidence" value="ECO:0007669"/>
    <property type="project" value="TreeGrafter"/>
</dbReference>
<feature type="non-terminal residue" evidence="5">
    <location>
        <position position="360"/>
    </location>
</feature>
<dbReference type="GO" id="GO:0051015">
    <property type="term" value="F:actin filament binding"/>
    <property type="evidence" value="ECO:0007669"/>
    <property type="project" value="TreeGrafter"/>
</dbReference>
<evidence type="ECO:0000313" key="6">
    <source>
        <dbReference type="Proteomes" id="UP000678393"/>
    </source>
</evidence>
<dbReference type="Proteomes" id="UP000678393">
    <property type="component" value="Unassembled WGS sequence"/>
</dbReference>
<sequence length="360" mass="43214">TVFNICLFLDNSVYKAKYERVAKELQITKKQLQQQHEEEMEQELQSRKLIERRLHDAVAEAEEQRRQVQVAKKKVQRLTAEMQDLKLHLEEQMSRNNELERKQRRFDNELSMAHEDVREEKALRDKLQRERDELLAEKYSLEQSFQHLKMDHQSTLDKCERLEKEMNDLLLTGKDNSEAVALKRSKHELEMKIQEQEEELDDQAGQIQQLEQAKLRLEMNMEKLKQQHQKDVEEKDGEIEEMRYKTQKKLRQLESQLEEEYEQKKRLQEEKSQLERQLQASDTREPHRDRESEKRLRRNLRRTKALLNDAGAALLKQKDIEGLEDAQFATSAAVKAKKRMELEMQELQQQLDDLTRAKQE</sequence>
<dbReference type="AlphaFoldDB" id="A0A8S3YYY7"/>
<reference evidence="5" key="1">
    <citation type="submission" date="2021-04" db="EMBL/GenBank/DDBJ databases">
        <authorList>
            <consortium name="Molecular Ecology Group"/>
        </authorList>
    </citation>
    <scope>NUCLEOTIDE SEQUENCE</scope>
</reference>
<feature type="region of interest" description="Disordered" evidence="3">
    <location>
        <begin position="262"/>
        <end position="297"/>
    </location>
</feature>
<evidence type="ECO:0000256" key="1">
    <source>
        <dbReference type="ARBA" id="ARBA00023054"/>
    </source>
</evidence>
<dbReference type="PANTHER" id="PTHR45615">
    <property type="entry name" value="MYOSIN HEAVY CHAIN, NON-MUSCLE"/>
    <property type="match status" value="1"/>
</dbReference>
<dbReference type="EMBL" id="CAJHNH020001190">
    <property type="protein sequence ID" value="CAG5121919.1"/>
    <property type="molecule type" value="Genomic_DNA"/>
</dbReference>
<evidence type="ECO:0000313" key="5">
    <source>
        <dbReference type="EMBL" id="CAG5121919.1"/>
    </source>
</evidence>
<proteinExistence type="predicted"/>
<accession>A0A8S3YYY7</accession>
<dbReference type="PANTHER" id="PTHR45615:SF36">
    <property type="entry name" value="MYOSIN HEAVY CHAIN-LIKE, ISOFORM B-RELATED"/>
    <property type="match status" value="1"/>
</dbReference>
<keyword evidence="1 2" id="KW-0175">Coiled coil</keyword>
<keyword evidence="6" id="KW-1185">Reference proteome</keyword>
<gene>
    <name evidence="5" type="ORF">CUNI_LOCUS7477</name>
</gene>
<dbReference type="InterPro" id="IPR002928">
    <property type="entry name" value="Myosin_tail"/>
</dbReference>
<feature type="coiled-coil region" evidence="2">
    <location>
        <begin position="330"/>
        <end position="360"/>
    </location>
</feature>
<feature type="non-terminal residue" evidence="5">
    <location>
        <position position="1"/>
    </location>
</feature>
<evidence type="ECO:0000256" key="2">
    <source>
        <dbReference type="SAM" id="Coils"/>
    </source>
</evidence>
<evidence type="ECO:0000256" key="3">
    <source>
        <dbReference type="SAM" id="MobiDB-lite"/>
    </source>
</evidence>
<feature type="compositionally biased region" description="Basic and acidic residues" evidence="3">
    <location>
        <begin position="262"/>
        <end position="274"/>
    </location>
</feature>
<feature type="domain" description="Myosin tail" evidence="4">
    <location>
        <begin position="21"/>
        <end position="309"/>
    </location>
</feature>
<dbReference type="GO" id="GO:0016460">
    <property type="term" value="C:myosin II complex"/>
    <property type="evidence" value="ECO:0007669"/>
    <property type="project" value="TreeGrafter"/>
</dbReference>
<dbReference type="GO" id="GO:0005737">
    <property type="term" value="C:cytoplasm"/>
    <property type="evidence" value="ECO:0007669"/>
    <property type="project" value="TreeGrafter"/>
</dbReference>